<keyword evidence="4 6" id="KW-1133">Transmembrane helix</keyword>
<dbReference type="PANTHER" id="PTHR23519:SF1">
    <property type="entry name" value="AUTOPHAGY-RELATED PROTEIN 22"/>
    <property type="match status" value="1"/>
</dbReference>
<evidence type="ECO:0000256" key="6">
    <source>
        <dbReference type="SAM" id="Phobius"/>
    </source>
</evidence>
<evidence type="ECO:0000256" key="5">
    <source>
        <dbReference type="ARBA" id="ARBA00023136"/>
    </source>
</evidence>
<dbReference type="KEGG" id="broo:brsh051_26670"/>
<dbReference type="InterPro" id="IPR024671">
    <property type="entry name" value="Atg22-like"/>
</dbReference>
<dbReference type="AlphaFoldDB" id="A0AAN0MIQ6"/>
<keyword evidence="2" id="KW-0813">Transport</keyword>
<evidence type="ECO:0000256" key="2">
    <source>
        <dbReference type="ARBA" id="ARBA00022448"/>
    </source>
</evidence>
<dbReference type="InterPro" id="IPR050495">
    <property type="entry name" value="ATG22/LtaA_families"/>
</dbReference>
<name>A0AAN0MIQ6_9ACTN</name>
<evidence type="ECO:0000313" key="7">
    <source>
        <dbReference type="EMBL" id="BEH03386.1"/>
    </source>
</evidence>
<reference evidence="7" key="1">
    <citation type="journal article" date="2024" name="Int. J. Syst. Evol. Microbiol.">
        <title>Brooklawnia propionicigenes sp. nov., a facultatively anaerobic, propionate-producing bacterium isolated from a methanogenic reactor treating waste from cattle farms.</title>
        <authorList>
            <person name="Akita Y."/>
            <person name="Ueki A."/>
            <person name="Tonouchi A."/>
            <person name="Sugawara Y."/>
            <person name="Honma S."/>
            <person name="Kaku N."/>
            <person name="Ueki K."/>
        </authorList>
    </citation>
    <scope>NUCLEOTIDE SEQUENCE</scope>
    <source>
        <strain evidence="7">SH051</strain>
    </source>
</reference>
<feature type="transmembrane region" description="Helical" evidence="6">
    <location>
        <begin position="39"/>
        <end position="58"/>
    </location>
</feature>
<dbReference type="Gene3D" id="1.20.1250.20">
    <property type="entry name" value="MFS general substrate transporter like domains"/>
    <property type="match status" value="1"/>
</dbReference>
<evidence type="ECO:0000256" key="1">
    <source>
        <dbReference type="ARBA" id="ARBA00004127"/>
    </source>
</evidence>
<evidence type="ECO:0000313" key="8">
    <source>
        <dbReference type="Proteomes" id="UP001431656"/>
    </source>
</evidence>
<evidence type="ECO:0008006" key="9">
    <source>
        <dbReference type="Google" id="ProtNLM"/>
    </source>
</evidence>
<keyword evidence="5 6" id="KW-0472">Membrane</keyword>
<dbReference type="InterPro" id="IPR036259">
    <property type="entry name" value="MFS_trans_sf"/>
</dbReference>
<dbReference type="GO" id="GO:0012505">
    <property type="term" value="C:endomembrane system"/>
    <property type="evidence" value="ECO:0007669"/>
    <property type="project" value="UniProtKB-SubCell"/>
</dbReference>
<evidence type="ECO:0000256" key="3">
    <source>
        <dbReference type="ARBA" id="ARBA00022692"/>
    </source>
</evidence>
<evidence type="ECO:0000256" key="4">
    <source>
        <dbReference type="ARBA" id="ARBA00022989"/>
    </source>
</evidence>
<comment type="subcellular location">
    <subcellularLocation>
        <location evidence="1">Endomembrane system</location>
        <topology evidence="1">Multi-pass membrane protein</topology>
    </subcellularLocation>
</comment>
<accession>A0AAN0MIQ6</accession>
<keyword evidence="3 6" id="KW-0812">Transmembrane</keyword>
<dbReference type="Proteomes" id="UP001431656">
    <property type="component" value="Chromosome"/>
</dbReference>
<dbReference type="EMBL" id="AP028056">
    <property type="protein sequence ID" value="BEH03386.1"/>
    <property type="molecule type" value="Genomic_DNA"/>
</dbReference>
<dbReference type="Pfam" id="PF11700">
    <property type="entry name" value="ATG22"/>
    <property type="match status" value="1"/>
</dbReference>
<proteinExistence type="predicted"/>
<feature type="transmembrane region" description="Helical" evidence="6">
    <location>
        <begin position="70"/>
        <end position="90"/>
    </location>
</feature>
<organism evidence="7 8">
    <name type="scientific">Brooklawnia propionicigenes</name>
    <dbReference type="NCBI Taxonomy" id="3041175"/>
    <lineage>
        <taxon>Bacteria</taxon>
        <taxon>Bacillati</taxon>
        <taxon>Actinomycetota</taxon>
        <taxon>Actinomycetes</taxon>
        <taxon>Propionibacteriales</taxon>
        <taxon>Propionibacteriaceae</taxon>
        <taxon>Brooklawnia</taxon>
    </lineage>
</organism>
<dbReference type="SUPFAM" id="SSF103473">
    <property type="entry name" value="MFS general substrate transporter"/>
    <property type="match status" value="1"/>
</dbReference>
<dbReference type="PANTHER" id="PTHR23519">
    <property type="entry name" value="AUTOPHAGY-RELATED PROTEIN 22"/>
    <property type="match status" value="1"/>
</dbReference>
<keyword evidence="8" id="KW-1185">Reference proteome</keyword>
<protein>
    <recommendedName>
        <fullName evidence="9">Major facilitator superfamily (MFS) profile domain-containing protein</fullName>
    </recommendedName>
</protein>
<gene>
    <name evidence="7" type="ORF">brsh051_26670</name>
</gene>
<sequence length="100" mass="10547">MAGLIMCMFVGPAQSASRSFLARLIPEGKSGEVFGLYATTGRVVSFLSPALFGIAIAVGARVTGQENTQYWGILGIVVVLAIGLAVMIPVKEHTEHSRVL</sequence>